<name>A0A5B9WFI6_9BACT</name>
<dbReference type="EMBL" id="CP042997">
    <property type="protein sequence ID" value="QEH38650.1"/>
    <property type="molecule type" value="Genomic_DNA"/>
</dbReference>
<sequence>MRWRDKPPAGTPIDTRYHLSTGLLRAWTMNEGQGSALWDAAGGTTAGISGTGYSWASTPHGHGLALAGGNAVVTDSGAWLAGLKSASLVFVANATGTGGGSYGRLMDASGAAITLLVNTSFTSVQGVVNGITGTFPTPDIRAWHVYIFTWQSGVSWTLYVDGTPISAASPPTATLSAPTYVYLGNNSTGTRGFAGQIAYSAAYGRCLADAEVRSLTAALWSVYRPALGWPAPEFAAYYAGAARVRRTLYTRAGSRGVA</sequence>
<dbReference type="InterPro" id="IPR013320">
    <property type="entry name" value="ConA-like_dom_sf"/>
</dbReference>
<reference evidence="1 2" key="1">
    <citation type="submission" date="2019-08" db="EMBL/GenBank/DDBJ databases">
        <title>Deep-cultivation of Planctomycetes and their phenomic and genomic characterization uncovers novel biology.</title>
        <authorList>
            <person name="Wiegand S."/>
            <person name="Jogler M."/>
            <person name="Boedeker C."/>
            <person name="Pinto D."/>
            <person name="Vollmers J."/>
            <person name="Rivas-Marin E."/>
            <person name="Kohn T."/>
            <person name="Peeters S.H."/>
            <person name="Heuer A."/>
            <person name="Rast P."/>
            <person name="Oberbeckmann S."/>
            <person name="Bunk B."/>
            <person name="Jeske O."/>
            <person name="Meyerdierks A."/>
            <person name="Storesund J.E."/>
            <person name="Kallscheuer N."/>
            <person name="Luecker S."/>
            <person name="Lage O.M."/>
            <person name="Pohl T."/>
            <person name="Merkel B.J."/>
            <person name="Hornburger P."/>
            <person name="Mueller R.-W."/>
            <person name="Bruemmer F."/>
            <person name="Labrenz M."/>
            <person name="Spormann A.M."/>
            <person name="Op den Camp H."/>
            <person name="Overmann J."/>
            <person name="Amann R."/>
            <person name="Jetten M.S.M."/>
            <person name="Mascher T."/>
            <person name="Medema M.H."/>
            <person name="Devos D.P."/>
            <person name="Kaster A.-K."/>
            <person name="Ovreas L."/>
            <person name="Rohde M."/>
            <person name="Galperin M.Y."/>
            <person name="Jogler C."/>
        </authorList>
    </citation>
    <scope>NUCLEOTIDE SEQUENCE [LARGE SCALE GENOMIC DNA]</scope>
    <source>
        <strain evidence="1 2">OJF2</strain>
    </source>
</reference>
<dbReference type="RefSeq" id="WP_148598071.1">
    <property type="nucleotide sequence ID" value="NZ_CP042997.1"/>
</dbReference>
<gene>
    <name evidence="1" type="ORF">OJF2_72560</name>
</gene>
<evidence type="ECO:0000313" key="2">
    <source>
        <dbReference type="Proteomes" id="UP000324233"/>
    </source>
</evidence>
<protein>
    <recommendedName>
        <fullName evidence="3">LamG-like jellyroll fold domain-containing protein</fullName>
    </recommendedName>
</protein>
<evidence type="ECO:0008006" key="3">
    <source>
        <dbReference type="Google" id="ProtNLM"/>
    </source>
</evidence>
<evidence type="ECO:0000313" key="1">
    <source>
        <dbReference type="EMBL" id="QEH38650.1"/>
    </source>
</evidence>
<dbReference type="SUPFAM" id="SSF49899">
    <property type="entry name" value="Concanavalin A-like lectins/glucanases"/>
    <property type="match status" value="1"/>
</dbReference>
<dbReference type="AlphaFoldDB" id="A0A5B9WFI6"/>
<dbReference type="KEGG" id="agv:OJF2_72560"/>
<accession>A0A5B9WFI6</accession>
<dbReference type="Pfam" id="PF13385">
    <property type="entry name" value="Laminin_G_3"/>
    <property type="match status" value="1"/>
</dbReference>
<proteinExistence type="predicted"/>
<dbReference type="Gene3D" id="2.60.120.200">
    <property type="match status" value="1"/>
</dbReference>
<dbReference type="Proteomes" id="UP000324233">
    <property type="component" value="Chromosome"/>
</dbReference>
<organism evidence="1 2">
    <name type="scientific">Aquisphaera giovannonii</name>
    <dbReference type="NCBI Taxonomy" id="406548"/>
    <lineage>
        <taxon>Bacteria</taxon>
        <taxon>Pseudomonadati</taxon>
        <taxon>Planctomycetota</taxon>
        <taxon>Planctomycetia</taxon>
        <taxon>Isosphaerales</taxon>
        <taxon>Isosphaeraceae</taxon>
        <taxon>Aquisphaera</taxon>
    </lineage>
</organism>
<keyword evidence="2" id="KW-1185">Reference proteome</keyword>